<dbReference type="Pfam" id="PF12770">
    <property type="entry name" value="CHAT"/>
    <property type="match status" value="1"/>
</dbReference>
<dbReference type="Proteomes" id="UP000039046">
    <property type="component" value="Unassembled WGS sequence"/>
</dbReference>
<feature type="region of interest" description="Disordered" evidence="1">
    <location>
        <begin position="24"/>
        <end position="51"/>
    </location>
</feature>
<evidence type="ECO:0000313" key="4">
    <source>
        <dbReference type="Proteomes" id="UP000039046"/>
    </source>
</evidence>
<name>A0A0A1TF24_9HYPO</name>
<sequence length="1052" mass="117753">MNFNDRIEFAKRIRNTFSRFHIRHPSSRLSQGTKGTSSKPDSSSDDSSSDDARQLHQKIQLLSITLQAKFQKTKEVSLLRSAIDLQRRLPSLLPKDDKTHVFDLCNLASQLGQLFEATNDENTLNEAIRVARQCLSLASCEHPVYVQMQHWLSQLLGALYEKVGDTCALDEALTRITQLSSLEVKRFTIQELQQFYCTLARLVSMHYKCTGDLKTLSSATQPLRRAMEISLFEDPKLRLTLQGQLIEHSATIYVRTGKLEHLDVCIKDTQLGLKIASVHAPEMKGYMMYSQGKNFSKKYLRTMAIIDLNQAIKFTQEGLREMKEVSEKVLCVTSLSDLLVFRYQRTKQSCDLREALESSQTVFQNLSRHEPNYPLHAASVANTLLNRYKVTKDEADLETVDQLLRHTFGRIRNPSFRASAILIFISCQEEKQRLRPSMKDLEEAIHIAKHAVEITTDAHLNKGAHLTAYGRLLCRRYLMRKEKEDLLAATTSYVQAWNLKLMPPINRLKAGVQAFQLLIAASRLYHAIVLGIDIISLIPIISLQSYTWNDQEQVFSLLADTSSTLCSLLIYAGRPEEAIESLEHSRAVIIGQHLDNNSDISRLRRTNPAILKQYQDLVNEINYSNAHYCDLVADHGFMERFEAATSELEKCLQQIRNIPGLERFLLGQSIAHIQESAGEGTIVIVNISSYRSDALLISRAGVQSLHLNKLLWADAKTWVNKSWYSKKPSQQKDKNDELCLYLAWLWSVCVKDVIEAIVVKQGSNAVTLEKVWWIGSGLGTSMPFHAAGVCKEGSTDNAYAHLISSYTPSIKALVHARRKKGENDIKKSDFKEMLIVTMPTTPKGLNGRRLPDLSGVLGERDAITKEVKKLSTVRITDLPYPSVNSVLHSLKKCSIAHFACHGISNPSDPSSSALILQCAAAGMANTDNVIQDKLTVKHIAQLQFEHAQLAYLSACSTAHITDIQLSNEVIHLVSGFQAAGFCHVIGTLWPIGDMDSIDIATGFYSHLLDSNQGPVSSNTMDAASALHHAVAAVRAVDPEAPLRWAPFVHFGA</sequence>
<gene>
    <name evidence="3" type="ORF">VHEMI04684</name>
</gene>
<dbReference type="EMBL" id="CDHN01000002">
    <property type="protein sequence ID" value="CEJ88318.1"/>
    <property type="molecule type" value="Genomic_DNA"/>
</dbReference>
<evidence type="ECO:0000256" key="1">
    <source>
        <dbReference type="SAM" id="MobiDB-lite"/>
    </source>
</evidence>
<dbReference type="AlphaFoldDB" id="A0A0A1TF24"/>
<evidence type="ECO:0000313" key="3">
    <source>
        <dbReference type="EMBL" id="CEJ88318.1"/>
    </source>
</evidence>
<organism evidence="3 4">
    <name type="scientific">[Torrubiella] hemipterigena</name>
    <dbReference type="NCBI Taxonomy" id="1531966"/>
    <lineage>
        <taxon>Eukaryota</taxon>
        <taxon>Fungi</taxon>
        <taxon>Dikarya</taxon>
        <taxon>Ascomycota</taxon>
        <taxon>Pezizomycotina</taxon>
        <taxon>Sordariomycetes</taxon>
        <taxon>Hypocreomycetidae</taxon>
        <taxon>Hypocreales</taxon>
        <taxon>Clavicipitaceae</taxon>
        <taxon>Clavicipitaceae incertae sedis</taxon>
        <taxon>'Torrubiella' clade</taxon>
    </lineage>
</organism>
<dbReference type="OrthoDB" id="4961540at2759"/>
<dbReference type="HOGENOM" id="CLU_001305_0_0_1"/>
<feature type="compositionally biased region" description="Polar residues" evidence="1">
    <location>
        <begin position="27"/>
        <end position="36"/>
    </location>
</feature>
<dbReference type="STRING" id="1531966.A0A0A1TF24"/>
<proteinExistence type="predicted"/>
<reference evidence="3 4" key="1">
    <citation type="journal article" date="2015" name="Genome Announc.">
        <title>Draft Genome Sequence and Gene Annotation of the Entomopathogenic Fungus Verticillium hemipterigenum.</title>
        <authorList>
            <person name="Horn F."/>
            <person name="Habel A."/>
            <person name="Scharf D.H."/>
            <person name="Dworschak J."/>
            <person name="Brakhage A.A."/>
            <person name="Guthke R."/>
            <person name="Hertweck C."/>
            <person name="Linde J."/>
        </authorList>
    </citation>
    <scope>NUCLEOTIDE SEQUENCE [LARGE SCALE GENOMIC DNA]</scope>
</reference>
<feature type="domain" description="CHAT" evidence="2">
    <location>
        <begin position="742"/>
        <end position="1051"/>
    </location>
</feature>
<accession>A0A0A1TF24</accession>
<protein>
    <recommendedName>
        <fullName evidence="2">CHAT domain-containing protein</fullName>
    </recommendedName>
</protein>
<dbReference type="InterPro" id="IPR024983">
    <property type="entry name" value="CHAT_dom"/>
</dbReference>
<evidence type="ECO:0000259" key="2">
    <source>
        <dbReference type="Pfam" id="PF12770"/>
    </source>
</evidence>
<keyword evidence="4" id="KW-1185">Reference proteome</keyword>